<evidence type="ECO:0000313" key="3">
    <source>
        <dbReference type="EMBL" id="QFY43091.1"/>
    </source>
</evidence>
<keyword evidence="1" id="KW-1133">Transmembrane helix</keyword>
<keyword evidence="1" id="KW-0472">Membrane</keyword>
<evidence type="ECO:0000256" key="1">
    <source>
        <dbReference type="SAM" id="Phobius"/>
    </source>
</evidence>
<evidence type="ECO:0000259" key="2">
    <source>
        <dbReference type="Pfam" id="PF12729"/>
    </source>
</evidence>
<feature type="transmembrane region" description="Helical" evidence="1">
    <location>
        <begin position="6"/>
        <end position="24"/>
    </location>
</feature>
<dbReference type="EMBL" id="CP044205">
    <property type="protein sequence ID" value="QFY43091.1"/>
    <property type="molecule type" value="Genomic_DNA"/>
</dbReference>
<feature type="domain" description="Chemotaxis methyl-accepting receptor HlyB-like 4HB MCP" evidence="2">
    <location>
        <begin position="3"/>
        <end position="175"/>
    </location>
</feature>
<dbReference type="KEGG" id="mmob:F6R98_11055"/>
<dbReference type="AlphaFoldDB" id="A0A5Q0BLJ8"/>
<sequence>MNVKSRIFLLGGWVLIWLLGFFGFNQYQTSRVYKEANYALSNSLPSVVVLDAALLEITKLQLIVCQRVAQSGSGGMSVVMSMITESRTKIDGYLNDYEPLVFNEEDRRLLQEDYQALAEYDDMSGKVLALSNENKSDQAYKLLMSNQRILNEIESLFHKHRDFNINLGKKSAEDGVSMKNNAALLSLLVAAVVLTIPVVVVVLTFPGT</sequence>
<name>A0A5Q0BLJ8_9GAMM</name>
<organism evidence="3 4">
    <name type="scientific">Candidatus Methylospira mobilis</name>
    <dbReference type="NCBI Taxonomy" id="1808979"/>
    <lineage>
        <taxon>Bacteria</taxon>
        <taxon>Pseudomonadati</taxon>
        <taxon>Pseudomonadota</taxon>
        <taxon>Gammaproteobacteria</taxon>
        <taxon>Methylococcales</taxon>
        <taxon>Methylococcaceae</taxon>
        <taxon>Candidatus Methylospira</taxon>
    </lineage>
</organism>
<keyword evidence="1" id="KW-0812">Transmembrane</keyword>
<keyword evidence="4" id="KW-1185">Reference proteome</keyword>
<reference evidence="3 4" key="1">
    <citation type="submission" date="2019-09" db="EMBL/GenBank/DDBJ databases">
        <title>Ecophysiology of the spiral-shaped methanotroph Methylospira mobilis as revealed by the complete genome sequence.</title>
        <authorList>
            <person name="Oshkin I.Y."/>
            <person name="Dedysh S.N."/>
            <person name="Miroshnikov K."/>
            <person name="Danilova O.V."/>
            <person name="Hakobyan A."/>
            <person name="Liesack W."/>
        </authorList>
    </citation>
    <scope>NUCLEOTIDE SEQUENCE [LARGE SCALE GENOMIC DNA]</scope>
    <source>
        <strain evidence="3 4">Shm1</strain>
    </source>
</reference>
<gene>
    <name evidence="3" type="ORF">F6R98_11055</name>
</gene>
<dbReference type="OrthoDB" id="5337941at2"/>
<dbReference type="Pfam" id="PF12729">
    <property type="entry name" value="4HB_MCP_1"/>
    <property type="match status" value="1"/>
</dbReference>
<protein>
    <recommendedName>
        <fullName evidence="2">Chemotaxis methyl-accepting receptor HlyB-like 4HB MCP domain-containing protein</fullName>
    </recommendedName>
</protein>
<feature type="transmembrane region" description="Helical" evidence="1">
    <location>
        <begin position="182"/>
        <end position="205"/>
    </location>
</feature>
<dbReference type="Proteomes" id="UP000325755">
    <property type="component" value="Chromosome"/>
</dbReference>
<evidence type="ECO:0000313" key="4">
    <source>
        <dbReference type="Proteomes" id="UP000325755"/>
    </source>
</evidence>
<accession>A0A5Q0BLJ8</accession>
<dbReference type="InParanoid" id="A0A5Q0BLJ8"/>
<dbReference type="RefSeq" id="WP_153249075.1">
    <property type="nucleotide sequence ID" value="NZ_CP044205.1"/>
</dbReference>
<proteinExistence type="predicted"/>
<dbReference type="InterPro" id="IPR024478">
    <property type="entry name" value="HlyB_4HB_MCP"/>
</dbReference>